<comment type="similarity">
    <text evidence="1">Belongs to the RutC family.</text>
</comment>
<dbReference type="RefSeq" id="WP_215870920.1">
    <property type="nucleotide sequence ID" value="NZ_JAAXYO010000165.1"/>
</dbReference>
<dbReference type="InterPro" id="IPR006175">
    <property type="entry name" value="YjgF/YER057c/UK114"/>
</dbReference>
<dbReference type="PANTHER" id="PTHR11803:SF39">
    <property type="entry name" value="2-IMINOBUTANOATE_2-IMINOPROPANOATE DEAMINASE"/>
    <property type="match status" value="1"/>
</dbReference>
<name>A0AAE2YRF2_9PROT</name>
<dbReference type="NCBIfam" id="TIGR00004">
    <property type="entry name" value="Rid family detoxifying hydrolase"/>
    <property type="match status" value="1"/>
</dbReference>
<evidence type="ECO:0000313" key="2">
    <source>
        <dbReference type="EMBL" id="MBU2788845.1"/>
    </source>
</evidence>
<dbReference type="EMBL" id="JAAXYO010000165">
    <property type="protein sequence ID" value="MBU2788845.1"/>
    <property type="molecule type" value="Genomic_DNA"/>
</dbReference>
<dbReference type="SUPFAM" id="SSF55298">
    <property type="entry name" value="YjgF-like"/>
    <property type="match status" value="1"/>
</dbReference>
<dbReference type="InterPro" id="IPR019897">
    <property type="entry name" value="RidA_CS"/>
</dbReference>
<reference evidence="2" key="1">
    <citation type="journal article" date="2021" name="ISME J.">
        <title>Genomic evolution of the class Acidithiobacillia: deep-branching Proteobacteria living in extreme acidic conditions.</title>
        <authorList>
            <person name="Moya-Beltran A."/>
            <person name="Beard S."/>
            <person name="Rojas-Villalobos C."/>
            <person name="Issotta F."/>
            <person name="Gallardo Y."/>
            <person name="Ulloa R."/>
            <person name="Giaveno A."/>
            <person name="Degli Esposti M."/>
            <person name="Johnson D.B."/>
            <person name="Quatrini R."/>
        </authorList>
    </citation>
    <scope>NUCLEOTIDE SEQUENCE</scope>
    <source>
        <strain evidence="2">VAN18-1</strain>
    </source>
</reference>
<dbReference type="InterPro" id="IPR035959">
    <property type="entry name" value="RutC-like_sf"/>
</dbReference>
<evidence type="ECO:0000313" key="3">
    <source>
        <dbReference type="Proteomes" id="UP001197378"/>
    </source>
</evidence>
<evidence type="ECO:0000256" key="1">
    <source>
        <dbReference type="ARBA" id="ARBA00010552"/>
    </source>
</evidence>
<dbReference type="CDD" id="cd00448">
    <property type="entry name" value="YjgF_YER057c_UK114_family"/>
    <property type="match status" value="1"/>
</dbReference>
<dbReference type="FunFam" id="3.30.1330.40:FF:000001">
    <property type="entry name" value="L-PSP family endoribonuclease"/>
    <property type="match status" value="1"/>
</dbReference>
<comment type="caution">
    <text evidence="2">The sequence shown here is derived from an EMBL/GenBank/DDBJ whole genome shotgun (WGS) entry which is preliminary data.</text>
</comment>
<dbReference type="Proteomes" id="UP001197378">
    <property type="component" value="Unassembled WGS sequence"/>
</dbReference>
<sequence length="133" mass="14057">MPKPVHSAEAPKAIGAYSQAMIHGDLLYLSGQIPIDPKTGELVQGDFAVQMQQVLDNLQAVCGAAGTDLRRAVKLQVYLSDLSNFATVNALMEKFFTPPYPARAALQVAALPRNAAVEIDGIVALAEADHATG</sequence>
<dbReference type="AlphaFoldDB" id="A0AAE2YRF2"/>
<dbReference type="PROSITE" id="PS01094">
    <property type="entry name" value="UPF0076"/>
    <property type="match status" value="1"/>
</dbReference>
<dbReference type="Gene3D" id="3.30.1330.40">
    <property type="entry name" value="RutC-like"/>
    <property type="match status" value="1"/>
</dbReference>
<gene>
    <name evidence="2" type="ORF">HFQ13_11655</name>
</gene>
<protein>
    <submittedName>
        <fullName evidence="2">RidA family protein</fullName>
    </submittedName>
</protein>
<dbReference type="GO" id="GO:0019239">
    <property type="term" value="F:deaminase activity"/>
    <property type="evidence" value="ECO:0007669"/>
    <property type="project" value="TreeGrafter"/>
</dbReference>
<dbReference type="Pfam" id="PF01042">
    <property type="entry name" value="Ribonuc_L-PSP"/>
    <property type="match status" value="1"/>
</dbReference>
<organism evidence="2 3">
    <name type="scientific">Igneacidithiobacillus copahuensis</name>
    <dbReference type="NCBI Taxonomy" id="2724909"/>
    <lineage>
        <taxon>Bacteria</taxon>
        <taxon>Pseudomonadati</taxon>
        <taxon>Pseudomonadota</taxon>
        <taxon>Acidithiobacillia</taxon>
        <taxon>Acidithiobacillales</taxon>
        <taxon>Acidithiobacillaceae</taxon>
        <taxon>Igneacidithiobacillus</taxon>
    </lineage>
</organism>
<accession>A0AAE2YRF2</accession>
<dbReference type="PANTHER" id="PTHR11803">
    <property type="entry name" value="2-IMINOBUTANOATE/2-IMINOPROPANOATE DEAMINASE RIDA"/>
    <property type="match status" value="1"/>
</dbReference>
<keyword evidence="3" id="KW-1185">Reference proteome</keyword>
<proteinExistence type="inferred from homology"/>
<dbReference type="InterPro" id="IPR006056">
    <property type="entry name" value="RidA"/>
</dbReference>
<dbReference type="GO" id="GO:0005829">
    <property type="term" value="C:cytosol"/>
    <property type="evidence" value="ECO:0007669"/>
    <property type="project" value="TreeGrafter"/>
</dbReference>